<feature type="region of interest" description="Disordered" evidence="8">
    <location>
        <begin position="1"/>
        <end position="222"/>
    </location>
</feature>
<evidence type="ECO:0000259" key="9">
    <source>
        <dbReference type="Pfam" id="PF06886"/>
    </source>
</evidence>
<keyword evidence="12" id="KW-1185">Reference proteome</keyword>
<evidence type="ECO:0000259" key="10">
    <source>
        <dbReference type="Pfam" id="PF12214"/>
    </source>
</evidence>
<dbReference type="Proteomes" id="UP001205105">
    <property type="component" value="Unassembled WGS sequence"/>
</dbReference>
<feature type="region of interest" description="Disordered" evidence="8">
    <location>
        <begin position="586"/>
        <end position="635"/>
    </location>
</feature>
<comment type="similarity">
    <text evidence="3">Belongs to the TPX2 family.</text>
</comment>
<dbReference type="AlphaFoldDB" id="A0AAD5DZL1"/>
<feature type="domain" description="TPX2 C-terminal" evidence="9">
    <location>
        <begin position="574"/>
        <end position="632"/>
    </location>
</feature>
<comment type="caution">
    <text evidence="11">The sequence shown here is derived from an EMBL/GenBank/DDBJ whole genome shotgun (WGS) entry which is preliminary data.</text>
</comment>
<evidence type="ECO:0000256" key="7">
    <source>
        <dbReference type="SAM" id="Coils"/>
    </source>
</evidence>
<evidence type="ECO:0000256" key="3">
    <source>
        <dbReference type="ARBA" id="ARBA00005885"/>
    </source>
</evidence>
<organism evidence="11 12">
    <name type="scientific">Chlorella ohadii</name>
    <dbReference type="NCBI Taxonomy" id="2649997"/>
    <lineage>
        <taxon>Eukaryota</taxon>
        <taxon>Viridiplantae</taxon>
        <taxon>Chlorophyta</taxon>
        <taxon>core chlorophytes</taxon>
        <taxon>Trebouxiophyceae</taxon>
        <taxon>Chlorellales</taxon>
        <taxon>Chlorellaceae</taxon>
        <taxon>Chlorella clade</taxon>
        <taxon>Chlorella</taxon>
    </lineage>
</organism>
<evidence type="ECO:0000256" key="8">
    <source>
        <dbReference type="SAM" id="MobiDB-lite"/>
    </source>
</evidence>
<keyword evidence="5" id="KW-0206">Cytoskeleton</keyword>
<feature type="coiled-coil region" evidence="7">
    <location>
        <begin position="519"/>
        <end position="546"/>
    </location>
</feature>
<protein>
    <recommendedName>
        <fullName evidence="13">TPX2 C-terminal domain-containing protein</fullName>
    </recommendedName>
</protein>
<evidence type="ECO:0000256" key="2">
    <source>
        <dbReference type="ARBA" id="ARBA00004186"/>
    </source>
</evidence>
<feature type="compositionally biased region" description="Low complexity" evidence="8">
    <location>
        <begin position="113"/>
        <end position="131"/>
    </location>
</feature>
<dbReference type="GO" id="GO:0005874">
    <property type="term" value="C:microtubule"/>
    <property type="evidence" value="ECO:0007669"/>
    <property type="project" value="InterPro"/>
</dbReference>
<evidence type="ECO:0000256" key="6">
    <source>
        <dbReference type="ARBA" id="ARBA00023242"/>
    </source>
</evidence>
<dbReference type="PANTHER" id="PTHR14326:SF44">
    <property type="entry name" value="TARGETING PROTEIN FOR XKLP2"/>
    <property type="match status" value="1"/>
</dbReference>
<feature type="compositionally biased region" description="Basic and acidic residues" evidence="8">
    <location>
        <begin position="599"/>
        <end position="610"/>
    </location>
</feature>
<dbReference type="InterPro" id="IPR009675">
    <property type="entry name" value="TPX2_fam"/>
</dbReference>
<dbReference type="Pfam" id="PF12214">
    <property type="entry name" value="TPX2_importin"/>
    <property type="match status" value="1"/>
</dbReference>
<dbReference type="GO" id="GO:0060236">
    <property type="term" value="P:regulation of mitotic spindle organization"/>
    <property type="evidence" value="ECO:0007669"/>
    <property type="project" value="InterPro"/>
</dbReference>
<name>A0AAD5DZL1_9CHLO</name>
<sequence>MAAALEGEGPAEAEIDERFEYDAPRFYDFDEGSPAGAPADGWFDTEGPKGLATPPRPAAATEPLPEQVRLAVGATAAGGAAENSGQQGEAAGKGGNGKGAEWRRALASISNTKAQQQAQQHAAVAKPAAKQGTKRRAAAAPAAGGGEAAAAAATGTTSRPTSAAAGAAAKKRHQATGAPADGSSRRVAAPEPHRPHITVSRSPRLHSSLRSYPAAHKTSEQLELERVEREKAEAAALRRKNAAAVKAVLAPPAPPVAHSSKPLTEPVGMELSTTMRHRVHGMETRSMASPFKSAAEQIAAFEGRVPAKSRLADKGKAAAAANQQQQQQHARGQQGALTVPHSPRFATKQRVRPPRFKPREVVEAEEMAAMPKFKARPVNKRILQDRSGQLGVPHVETKAPTVPEPFALKTDQRAAEHSGGPHSSAAGSGSAAAGDLFVFGAQGDDGGRVTRSRAAKKAAVGGSGWTGQLTQPEPFRLATDTRGAIKRSAAAEPQQEQLEARPTKRARHGPFQLATDERGAAEQERLEAIRRQQEELARQEAEFKALPLNKAALAGAWRPAPQVVAALTVPQDVALHSDARAAQRRQFDAAQAAKQAAAEAERAEAERQQAEQEEAELQEQRRRLGHKALPLPDRL</sequence>
<feature type="compositionally biased region" description="Low complexity" evidence="8">
    <location>
        <begin position="317"/>
        <end position="336"/>
    </location>
</feature>
<feature type="compositionally biased region" description="Low complexity" evidence="8">
    <location>
        <begin position="58"/>
        <end position="90"/>
    </location>
</feature>
<comment type="subcellular location">
    <subcellularLocation>
        <location evidence="2">Cytoplasm</location>
        <location evidence="2">Cytoskeleton</location>
        <location evidence="2">Spindle</location>
    </subcellularLocation>
    <subcellularLocation>
        <location evidence="1">Nucleus</location>
    </subcellularLocation>
</comment>
<evidence type="ECO:0000256" key="4">
    <source>
        <dbReference type="ARBA" id="ARBA00022490"/>
    </source>
</evidence>
<feature type="compositionally biased region" description="Low complexity" evidence="8">
    <location>
        <begin position="138"/>
        <end position="168"/>
    </location>
</feature>
<proteinExistence type="inferred from homology"/>
<dbReference type="InterPro" id="IPR027329">
    <property type="entry name" value="TPX2_C"/>
</dbReference>
<feature type="compositionally biased region" description="Basic and acidic residues" evidence="8">
    <location>
        <begin position="16"/>
        <end position="28"/>
    </location>
</feature>
<keyword evidence="6" id="KW-0539">Nucleus</keyword>
<feature type="compositionally biased region" description="Low complexity" evidence="8">
    <location>
        <begin position="200"/>
        <end position="211"/>
    </location>
</feature>
<dbReference type="Pfam" id="PF06886">
    <property type="entry name" value="TPX2"/>
    <property type="match status" value="1"/>
</dbReference>
<reference evidence="11" key="1">
    <citation type="submission" date="2020-11" db="EMBL/GenBank/DDBJ databases">
        <title>Chlorella ohadii genome sequencing and assembly.</title>
        <authorList>
            <person name="Murik O."/>
            <person name="Treves H."/>
            <person name="Kedem I."/>
            <person name="Shotland Y."/>
            <person name="Kaplan A."/>
        </authorList>
    </citation>
    <scope>NUCLEOTIDE SEQUENCE</scope>
    <source>
        <strain evidence="11">1</strain>
    </source>
</reference>
<keyword evidence="4" id="KW-0963">Cytoplasm</keyword>
<feature type="domain" description="TPX2 central" evidence="10">
    <location>
        <begin position="337"/>
        <end position="420"/>
    </location>
</feature>
<dbReference type="PANTHER" id="PTHR14326">
    <property type="entry name" value="TARGETING PROTEIN FOR XKLP2"/>
    <property type="match status" value="1"/>
</dbReference>
<evidence type="ECO:0000313" key="12">
    <source>
        <dbReference type="Proteomes" id="UP001205105"/>
    </source>
</evidence>
<feature type="region of interest" description="Disordered" evidence="8">
    <location>
        <begin position="310"/>
        <end position="338"/>
    </location>
</feature>
<gene>
    <name evidence="11" type="ORF">COHA_001235</name>
</gene>
<dbReference type="InterPro" id="IPR027330">
    <property type="entry name" value="TPX2_central_dom"/>
</dbReference>
<evidence type="ECO:0000313" key="11">
    <source>
        <dbReference type="EMBL" id="KAI7845190.1"/>
    </source>
</evidence>
<evidence type="ECO:0000256" key="5">
    <source>
        <dbReference type="ARBA" id="ARBA00023212"/>
    </source>
</evidence>
<dbReference type="GO" id="GO:0005819">
    <property type="term" value="C:spindle"/>
    <property type="evidence" value="ECO:0007669"/>
    <property type="project" value="UniProtKB-SubCell"/>
</dbReference>
<dbReference type="EMBL" id="JADXDR010000020">
    <property type="protein sequence ID" value="KAI7845190.1"/>
    <property type="molecule type" value="Genomic_DNA"/>
</dbReference>
<feature type="compositionally biased region" description="Low complexity" evidence="8">
    <location>
        <begin position="417"/>
        <end position="430"/>
    </location>
</feature>
<evidence type="ECO:0008006" key="13">
    <source>
        <dbReference type="Google" id="ProtNLM"/>
    </source>
</evidence>
<feature type="region of interest" description="Disordered" evidence="8">
    <location>
        <begin position="487"/>
        <end position="507"/>
    </location>
</feature>
<evidence type="ECO:0000256" key="1">
    <source>
        <dbReference type="ARBA" id="ARBA00004123"/>
    </source>
</evidence>
<accession>A0AAD5DZL1</accession>
<dbReference type="GO" id="GO:0005634">
    <property type="term" value="C:nucleus"/>
    <property type="evidence" value="ECO:0007669"/>
    <property type="project" value="UniProtKB-SubCell"/>
</dbReference>
<feature type="compositionally biased region" description="Low complexity" evidence="8">
    <location>
        <begin position="588"/>
        <end position="598"/>
    </location>
</feature>
<keyword evidence="7" id="KW-0175">Coiled coil</keyword>
<feature type="region of interest" description="Disordered" evidence="8">
    <location>
        <begin position="411"/>
        <end position="430"/>
    </location>
</feature>